<dbReference type="PANTHER" id="PTHR11472:SF34">
    <property type="entry name" value="REGULATOR OF TELOMERE ELONGATION HELICASE 1"/>
    <property type="match status" value="1"/>
</dbReference>
<keyword evidence="2" id="KW-0547">Nucleotide-binding</keyword>
<evidence type="ECO:0000256" key="9">
    <source>
        <dbReference type="ARBA" id="ARBA00073590"/>
    </source>
</evidence>
<protein>
    <recommendedName>
        <fullName evidence="9">ATP-dependent helicase DinG</fullName>
        <ecNumber evidence="7">5.6.2.3</ecNumber>
    </recommendedName>
    <alternativeName>
        <fullName evidence="10">DNA 5'-3' helicase DinG</fullName>
    </alternativeName>
</protein>
<dbReference type="Pfam" id="PF13307">
    <property type="entry name" value="Helicase_C_2"/>
    <property type="match status" value="1"/>
</dbReference>
<evidence type="ECO:0000256" key="7">
    <source>
        <dbReference type="ARBA" id="ARBA00044969"/>
    </source>
</evidence>
<comment type="cofactor">
    <cofactor evidence="1">
        <name>[4Fe-4S] cluster</name>
        <dbReference type="ChEBI" id="CHEBI:49883"/>
    </cofactor>
</comment>
<dbReference type="SMART" id="SM00491">
    <property type="entry name" value="HELICc2"/>
    <property type="match status" value="1"/>
</dbReference>
<name>A0A542Z7W6_9ACTN</name>
<dbReference type="InterPro" id="IPR011545">
    <property type="entry name" value="DEAD/DEAH_box_helicase_dom"/>
</dbReference>
<organism evidence="13 14">
    <name type="scientific">Propioniferax innocua</name>
    <dbReference type="NCBI Taxonomy" id="1753"/>
    <lineage>
        <taxon>Bacteria</taxon>
        <taxon>Bacillati</taxon>
        <taxon>Actinomycetota</taxon>
        <taxon>Actinomycetes</taxon>
        <taxon>Propionibacteriales</taxon>
        <taxon>Propionibacteriaceae</taxon>
        <taxon>Propioniferax</taxon>
    </lineage>
</organism>
<proteinExistence type="inferred from homology"/>
<dbReference type="EMBL" id="VFOR01000005">
    <property type="protein sequence ID" value="TQL56300.1"/>
    <property type="molecule type" value="Genomic_DNA"/>
</dbReference>
<dbReference type="FunFam" id="3.40.50.300:FF:000437">
    <property type="entry name" value="ATP-dependent DNA helicase DinG"/>
    <property type="match status" value="1"/>
</dbReference>
<dbReference type="GO" id="GO:0016818">
    <property type="term" value="F:hydrolase activity, acting on acid anhydrides, in phosphorus-containing anhydrides"/>
    <property type="evidence" value="ECO:0007669"/>
    <property type="project" value="InterPro"/>
</dbReference>
<feature type="region of interest" description="Disordered" evidence="11">
    <location>
        <begin position="430"/>
        <end position="455"/>
    </location>
</feature>
<dbReference type="PANTHER" id="PTHR11472">
    <property type="entry name" value="DNA REPAIR DEAD HELICASE RAD3/XP-D SUBFAMILY MEMBER"/>
    <property type="match status" value="1"/>
</dbReference>
<dbReference type="Pfam" id="PF00270">
    <property type="entry name" value="DEAD"/>
    <property type="match status" value="1"/>
</dbReference>
<dbReference type="GO" id="GO:0006139">
    <property type="term" value="P:nucleobase-containing compound metabolic process"/>
    <property type="evidence" value="ECO:0007669"/>
    <property type="project" value="InterPro"/>
</dbReference>
<sequence>MTDHRDVLAAAVSRVGGTSRPGQEQMADALAQAFESGDHLLVQAGTGTGKSLGYLAPVLTRVHDHDERVVIATATLALQAQLANNDIPHALKAMAETTGHEPRSAVLKGRSNYACLMRVRDQAGMAQESLLSSEEVASAVDDTDPESVTGAEVVALREWAEDEAERTGLADRDDAPSHTGRGWAQVSVSQRECVGAQRCPYGEECFAERARERARQADVVVTNHALLAIDAMSDVQTLPEYDHVVIDEAHELVARVTGAASAELSPQQVERVAKRCTVYLDDDLGMDFLDAADDLQQALDDAEPGRVTEPGAVTMAFERVRDVSRRVASALGGREGGGDTDNDKRQVLAVVREVFEISERMAALGDFDVVYVNDRERAGREARVAPLSVAGLMRTRVLAEATTVFTSATLKLGGDFTNVAASFGLRAHERVDDSAPRSGNEAGPDGEGDEVGPLPWRGIDVGSPFDYRRQGIMYIAKHLPPPRRDGITAENLTEVAELVWAAGGRTLGLFASQRSAEAAAVHVRRQLPDHTILCQGDAQLSELTRRFIDEPAVSLFGTVSLWQGIDVPGDTCQLVIIDKIPFPRPDDPLMQARQQAVTQVGGNGFMAVAASHAALLLAQGSGRLIRRSTDRGLVAVLDPRLVTARYGSFLRASMPPMWATTERETAIQALRRLTGQD</sequence>
<dbReference type="InterPro" id="IPR006555">
    <property type="entry name" value="ATP-dep_Helicase_C"/>
</dbReference>
<dbReference type="InterPro" id="IPR045028">
    <property type="entry name" value="DinG/Rad3-like"/>
</dbReference>
<evidence type="ECO:0000256" key="5">
    <source>
        <dbReference type="ARBA" id="ARBA00022840"/>
    </source>
</evidence>
<dbReference type="SMART" id="SM00487">
    <property type="entry name" value="DEXDc"/>
    <property type="match status" value="1"/>
</dbReference>
<comment type="caution">
    <text evidence="13">The sequence shown here is derived from an EMBL/GenBank/DDBJ whole genome shotgun (WGS) entry which is preliminary data.</text>
</comment>
<evidence type="ECO:0000256" key="10">
    <source>
        <dbReference type="ARBA" id="ARBA00079061"/>
    </source>
</evidence>
<reference evidence="13 14" key="1">
    <citation type="submission" date="2019-06" db="EMBL/GenBank/DDBJ databases">
        <title>Sequencing the genomes of 1000 actinobacteria strains.</title>
        <authorList>
            <person name="Klenk H.-P."/>
        </authorList>
    </citation>
    <scope>NUCLEOTIDE SEQUENCE [LARGE SCALE GENOMIC DNA]</scope>
    <source>
        <strain evidence="13 14">DSM 8251</strain>
    </source>
</reference>
<keyword evidence="14" id="KW-1185">Reference proteome</keyword>
<evidence type="ECO:0000256" key="11">
    <source>
        <dbReference type="SAM" id="MobiDB-lite"/>
    </source>
</evidence>
<feature type="domain" description="Helicase ATP-binding" evidence="12">
    <location>
        <begin position="9"/>
        <end position="309"/>
    </location>
</feature>
<dbReference type="EC" id="5.6.2.3" evidence="7"/>
<feature type="compositionally biased region" description="Basic and acidic residues" evidence="11">
    <location>
        <begin position="165"/>
        <end position="176"/>
    </location>
</feature>
<dbReference type="InterPro" id="IPR014001">
    <property type="entry name" value="Helicase_ATP-bd"/>
</dbReference>
<keyword evidence="4 13" id="KW-0347">Helicase</keyword>
<dbReference type="GO" id="GO:0003676">
    <property type="term" value="F:nucleic acid binding"/>
    <property type="evidence" value="ECO:0007669"/>
    <property type="project" value="InterPro"/>
</dbReference>
<dbReference type="InterPro" id="IPR027417">
    <property type="entry name" value="P-loop_NTPase"/>
</dbReference>
<dbReference type="SUPFAM" id="SSF52540">
    <property type="entry name" value="P-loop containing nucleoside triphosphate hydrolases"/>
    <property type="match status" value="1"/>
</dbReference>
<evidence type="ECO:0000256" key="1">
    <source>
        <dbReference type="ARBA" id="ARBA00001966"/>
    </source>
</evidence>
<evidence type="ECO:0000256" key="4">
    <source>
        <dbReference type="ARBA" id="ARBA00022806"/>
    </source>
</evidence>
<evidence type="ECO:0000259" key="12">
    <source>
        <dbReference type="PROSITE" id="PS51193"/>
    </source>
</evidence>
<dbReference type="GO" id="GO:0043139">
    <property type="term" value="F:5'-3' DNA helicase activity"/>
    <property type="evidence" value="ECO:0007669"/>
    <property type="project" value="UniProtKB-EC"/>
</dbReference>
<dbReference type="InterPro" id="IPR014013">
    <property type="entry name" value="Helic_SF1/SF2_ATP-bd_DinG/Rad3"/>
</dbReference>
<evidence type="ECO:0000313" key="13">
    <source>
        <dbReference type="EMBL" id="TQL56300.1"/>
    </source>
</evidence>
<keyword evidence="5" id="KW-0067">ATP-binding</keyword>
<comment type="catalytic activity">
    <reaction evidence="8">
        <text>ATP + H2O = ADP + phosphate + H(+)</text>
        <dbReference type="Rhea" id="RHEA:13065"/>
        <dbReference type="ChEBI" id="CHEBI:15377"/>
        <dbReference type="ChEBI" id="CHEBI:15378"/>
        <dbReference type="ChEBI" id="CHEBI:30616"/>
        <dbReference type="ChEBI" id="CHEBI:43474"/>
        <dbReference type="ChEBI" id="CHEBI:456216"/>
        <dbReference type="EC" id="5.6.2.3"/>
    </reaction>
</comment>
<dbReference type="Proteomes" id="UP000316196">
    <property type="component" value="Unassembled WGS sequence"/>
</dbReference>
<keyword evidence="3" id="KW-0378">Hydrolase</keyword>
<gene>
    <name evidence="13" type="ORF">FB460_2605</name>
</gene>
<evidence type="ECO:0000313" key="14">
    <source>
        <dbReference type="Proteomes" id="UP000316196"/>
    </source>
</evidence>
<dbReference type="AlphaFoldDB" id="A0A542Z7W6"/>
<dbReference type="Gene3D" id="3.40.50.300">
    <property type="entry name" value="P-loop containing nucleotide triphosphate hydrolases"/>
    <property type="match status" value="2"/>
</dbReference>
<dbReference type="OrthoDB" id="9805194at2"/>
<feature type="region of interest" description="Disordered" evidence="11">
    <location>
        <begin position="161"/>
        <end position="184"/>
    </location>
</feature>
<accession>A0A542Z7W6</accession>
<evidence type="ECO:0000256" key="6">
    <source>
        <dbReference type="ARBA" id="ARBA00038058"/>
    </source>
</evidence>
<dbReference type="GO" id="GO:0005524">
    <property type="term" value="F:ATP binding"/>
    <property type="evidence" value="ECO:0007669"/>
    <property type="project" value="UniProtKB-KW"/>
</dbReference>
<evidence type="ECO:0000256" key="3">
    <source>
        <dbReference type="ARBA" id="ARBA00022801"/>
    </source>
</evidence>
<evidence type="ECO:0000256" key="8">
    <source>
        <dbReference type="ARBA" id="ARBA00048954"/>
    </source>
</evidence>
<comment type="similarity">
    <text evidence="6">Belongs to the helicase family. DinG subfamily.</text>
</comment>
<dbReference type="PROSITE" id="PS51193">
    <property type="entry name" value="HELICASE_ATP_BIND_2"/>
    <property type="match status" value="1"/>
</dbReference>
<evidence type="ECO:0000256" key="2">
    <source>
        <dbReference type="ARBA" id="ARBA00022741"/>
    </source>
</evidence>